<dbReference type="Pfam" id="PF00651">
    <property type="entry name" value="BTB"/>
    <property type="match status" value="1"/>
</dbReference>
<dbReference type="AlphaFoldDB" id="A0A2R6S753"/>
<organism evidence="2 3">
    <name type="scientific">Hermanssonia centrifuga</name>
    <dbReference type="NCBI Taxonomy" id="98765"/>
    <lineage>
        <taxon>Eukaryota</taxon>
        <taxon>Fungi</taxon>
        <taxon>Dikarya</taxon>
        <taxon>Basidiomycota</taxon>
        <taxon>Agaricomycotina</taxon>
        <taxon>Agaricomycetes</taxon>
        <taxon>Polyporales</taxon>
        <taxon>Meruliaceae</taxon>
        <taxon>Hermanssonia</taxon>
    </lineage>
</organism>
<accession>A0A2R6S753</accession>
<name>A0A2R6S753_9APHY</name>
<dbReference type="InterPro" id="IPR000210">
    <property type="entry name" value="BTB/POZ_dom"/>
</dbReference>
<reference evidence="2 3" key="1">
    <citation type="submission" date="2018-02" db="EMBL/GenBank/DDBJ databases">
        <title>Genome sequence of the basidiomycete white-rot fungus Phlebia centrifuga.</title>
        <authorList>
            <person name="Granchi Z."/>
            <person name="Peng M."/>
            <person name="de Vries R.P."/>
            <person name="Hilden K."/>
            <person name="Makela M.R."/>
            <person name="Grigoriev I."/>
            <person name="Riley R."/>
        </authorList>
    </citation>
    <scope>NUCLEOTIDE SEQUENCE [LARGE SCALE GENOMIC DNA]</scope>
    <source>
        <strain evidence="2 3">FBCC195</strain>
    </source>
</reference>
<evidence type="ECO:0000313" key="2">
    <source>
        <dbReference type="EMBL" id="PSS38072.1"/>
    </source>
</evidence>
<dbReference type="Gene3D" id="3.30.710.10">
    <property type="entry name" value="Potassium Channel Kv1.1, Chain A"/>
    <property type="match status" value="1"/>
</dbReference>
<dbReference type="EMBL" id="MLYV02000005">
    <property type="protein sequence ID" value="PSS38072.1"/>
    <property type="molecule type" value="Genomic_DNA"/>
</dbReference>
<dbReference type="CDD" id="cd18186">
    <property type="entry name" value="BTB_POZ_ZBTB_KLHL-like"/>
    <property type="match status" value="1"/>
</dbReference>
<proteinExistence type="predicted"/>
<dbReference type="PROSITE" id="PS50097">
    <property type="entry name" value="BTB"/>
    <property type="match status" value="1"/>
</dbReference>
<feature type="domain" description="BTB" evidence="1">
    <location>
        <begin position="45"/>
        <end position="112"/>
    </location>
</feature>
<keyword evidence="3" id="KW-1185">Reference proteome</keyword>
<gene>
    <name evidence="2" type="ORF">PHLCEN_2v52</name>
</gene>
<dbReference type="OrthoDB" id="2746456at2759"/>
<protein>
    <recommendedName>
        <fullName evidence="1">BTB domain-containing protein</fullName>
    </recommendedName>
</protein>
<evidence type="ECO:0000313" key="3">
    <source>
        <dbReference type="Proteomes" id="UP000186601"/>
    </source>
</evidence>
<comment type="caution">
    <text evidence="2">The sequence shown here is derived from an EMBL/GenBank/DDBJ whole genome shotgun (WGS) entry which is preliminary data.</text>
</comment>
<evidence type="ECO:0000259" key="1">
    <source>
        <dbReference type="PROSITE" id="PS50097"/>
    </source>
</evidence>
<sequence>MLPAAEHATQDVDHTNVESSDIDHLESSVAHHKPQSNTFWFDEAADCIVIAVQGTRFRLLRAKLCKNSKYFTRLFGSASDDADRCYDIDGVSSDDFKALINAMDDAILYVLEPPPSPVVASILRAAHKLECENILRFSKQLLCEIWSPDLHRLSTAPIPSALPTILLARDLDISQVLKRAFYELLRNSEPREGLSEEDQRRVNTAHGELQMHWAGFLWTTPNSHAFRCHTPSSVQHPPIETTDVDKRNETAKSMETEKEMVCTAQLERDHFQAWRDLLEEHGLFAVDDPLGALQSLAAINWEKMGYCAGCVEGRCEAFIRKRDELWNRLDGWFDL</sequence>
<dbReference type="SMART" id="SM00225">
    <property type="entry name" value="BTB"/>
    <property type="match status" value="1"/>
</dbReference>
<dbReference type="SUPFAM" id="SSF54695">
    <property type="entry name" value="POZ domain"/>
    <property type="match status" value="1"/>
</dbReference>
<dbReference type="Proteomes" id="UP000186601">
    <property type="component" value="Unassembled WGS sequence"/>
</dbReference>
<dbReference type="InterPro" id="IPR011333">
    <property type="entry name" value="SKP1/BTB/POZ_sf"/>
</dbReference>